<keyword evidence="2" id="KW-1185">Reference proteome</keyword>
<evidence type="ECO:0000313" key="2">
    <source>
        <dbReference type="Proteomes" id="UP001595947"/>
    </source>
</evidence>
<proteinExistence type="predicted"/>
<gene>
    <name evidence="1" type="ORF">ACFPBZ_01615</name>
</gene>
<accession>A0ABV9YHH7</accession>
<protein>
    <submittedName>
        <fullName evidence="1">Uncharacterized protein</fullName>
    </submittedName>
</protein>
<evidence type="ECO:0000313" key="1">
    <source>
        <dbReference type="EMBL" id="MFC5060888.1"/>
    </source>
</evidence>
<organism evidence="1 2">
    <name type="scientific">Actinomycetospora atypica</name>
    <dbReference type="NCBI Taxonomy" id="1290095"/>
    <lineage>
        <taxon>Bacteria</taxon>
        <taxon>Bacillati</taxon>
        <taxon>Actinomycetota</taxon>
        <taxon>Actinomycetes</taxon>
        <taxon>Pseudonocardiales</taxon>
        <taxon>Pseudonocardiaceae</taxon>
        <taxon>Actinomycetospora</taxon>
    </lineage>
</organism>
<name>A0ABV9YHH7_9PSEU</name>
<sequence>MTSTEPRPDLALELIESAFSEAELFGTETLASRRGLREQVTDLQERLRGVLEADWSPEVLAAAGVAPVAEAPRLLDLGELETVRDDLVGALGAVRDAVLARRERHAANRALLERMYADPDSHRGRRLTTDDLGLPGCCRWSVSPALGVVGRLSGWWRVKVSSGCP</sequence>
<comment type="caution">
    <text evidence="1">The sequence shown here is derived from an EMBL/GenBank/DDBJ whole genome shotgun (WGS) entry which is preliminary data.</text>
</comment>
<dbReference type="Proteomes" id="UP001595947">
    <property type="component" value="Unassembled WGS sequence"/>
</dbReference>
<dbReference type="RefSeq" id="WP_378034221.1">
    <property type="nucleotide sequence ID" value="NZ_JBHSIV010000001.1"/>
</dbReference>
<reference evidence="2" key="1">
    <citation type="journal article" date="2019" name="Int. J. Syst. Evol. Microbiol.">
        <title>The Global Catalogue of Microorganisms (GCM) 10K type strain sequencing project: providing services to taxonomists for standard genome sequencing and annotation.</title>
        <authorList>
            <consortium name="The Broad Institute Genomics Platform"/>
            <consortium name="The Broad Institute Genome Sequencing Center for Infectious Disease"/>
            <person name="Wu L."/>
            <person name="Ma J."/>
        </authorList>
    </citation>
    <scope>NUCLEOTIDE SEQUENCE [LARGE SCALE GENOMIC DNA]</scope>
    <source>
        <strain evidence="2">CGMCC 4.7093</strain>
    </source>
</reference>
<dbReference type="EMBL" id="JBHSIV010000001">
    <property type="protein sequence ID" value="MFC5060888.1"/>
    <property type="molecule type" value="Genomic_DNA"/>
</dbReference>